<reference evidence="1 2" key="1">
    <citation type="journal article" date="2016" name="Mol. Biol. Evol.">
        <title>Comparative Genomics of Early-Diverging Mushroom-Forming Fungi Provides Insights into the Origins of Lignocellulose Decay Capabilities.</title>
        <authorList>
            <person name="Nagy L.G."/>
            <person name="Riley R."/>
            <person name="Tritt A."/>
            <person name="Adam C."/>
            <person name="Daum C."/>
            <person name="Floudas D."/>
            <person name="Sun H."/>
            <person name="Yadav J.S."/>
            <person name="Pangilinan J."/>
            <person name="Larsson K.H."/>
            <person name="Matsuura K."/>
            <person name="Barry K."/>
            <person name="Labutti K."/>
            <person name="Kuo R."/>
            <person name="Ohm R.A."/>
            <person name="Bhattacharya S.S."/>
            <person name="Shirouzu T."/>
            <person name="Yoshinaga Y."/>
            <person name="Martin F.M."/>
            <person name="Grigoriev I.V."/>
            <person name="Hibbett D.S."/>
        </authorList>
    </citation>
    <scope>NUCLEOTIDE SEQUENCE [LARGE SCALE GENOMIC DNA]</scope>
    <source>
        <strain evidence="1 2">93-53</strain>
    </source>
</reference>
<dbReference type="STRING" id="1314785.A0A165D343"/>
<evidence type="ECO:0000313" key="2">
    <source>
        <dbReference type="Proteomes" id="UP000076871"/>
    </source>
</evidence>
<accession>A0A165D343</accession>
<keyword evidence="2" id="KW-1185">Reference proteome</keyword>
<proteinExistence type="predicted"/>
<dbReference type="Gene3D" id="2.40.70.10">
    <property type="entry name" value="Acid Proteases"/>
    <property type="match status" value="1"/>
</dbReference>
<dbReference type="GeneID" id="63821779"/>
<dbReference type="RefSeq" id="XP_040761802.1">
    <property type="nucleotide sequence ID" value="XM_040904749.1"/>
</dbReference>
<evidence type="ECO:0000313" key="1">
    <source>
        <dbReference type="EMBL" id="KZT04062.1"/>
    </source>
</evidence>
<dbReference type="Proteomes" id="UP000076871">
    <property type="component" value="Unassembled WGS sequence"/>
</dbReference>
<name>A0A165D343_9APHY</name>
<dbReference type="OrthoDB" id="3202009at2759"/>
<organism evidence="1 2">
    <name type="scientific">Laetiporus sulphureus 93-53</name>
    <dbReference type="NCBI Taxonomy" id="1314785"/>
    <lineage>
        <taxon>Eukaryota</taxon>
        <taxon>Fungi</taxon>
        <taxon>Dikarya</taxon>
        <taxon>Basidiomycota</taxon>
        <taxon>Agaricomycotina</taxon>
        <taxon>Agaricomycetes</taxon>
        <taxon>Polyporales</taxon>
        <taxon>Laetiporus</taxon>
    </lineage>
</organism>
<dbReference type="CDD" id="cd00303">
    <property type="entry name" value="retropepsin_like"/>
    <property type="match status" value="1"/>
</dbReference>
<sequence length="372" mass="41820">MTVYPMNCNCNYCDGLDHFMSCCPHVDKDIKAGKVYRDKNGRIRLPDGGYVLRALPGNNMWDRVNSWYSQHLGSSVPGAVQSAATPQSRDKPPHQVNILEEVRKVNMAVIDESRVMDRTEHFTSRGVLASQSTYGYRTPIEDKKNIPGIVRKILDLPVMVTIRELIQHTPELQKHLKELITLKRVAMTAWVKEVTDEDEAGAGEKSVFLTASKTMLPTKGSLPLWVVEPIIKDTLQCECILDQGVQICVMQEDVWKDLRAPLNPDGAILLETANTSVMKTVRKLPCVQLQFSSVIIAVQVQVMHHMSFEILLGWPFFATAVCETRDFASGEQQITITDPHSGERVVVPTKVWTVQREVDPNLVGFHGSMNWV</sequence>
<dbReference type="InParanoid" id="A0A165D343"/>
<dbReference type="AlphaFoldDB" id="A0A165D343"/>
<gene>
    <name evidence="1" type="ORF">LAESUDRAFT_658373</name>
</gene>
<dbReference type="InterPro" id="IPR021109">
    <property type="entry name" value="Peptidase_aspartic_dom_sf"/>
</dbReference>
<dbReference type="EMBL" id="KV427639">
    <property type="protein sequence ID" value="KZT04062.1"/>
    <property type="molecule type" value="Genomic_DNA"/>
</dbReference>
<protein>
    <submittedName>
        <fullName evidence="1">Uncharacterized protein</fullName>
    </submittedName>
</protein>